<gene>
    <name evidence="4" type="ORF">A2172_02335</name>
</gene>
<protein>
    <recommendedName>
        <fullName evidence="3">N-acetyltransferase domain-containing protein</fullName>
    </recommendedName>
</protein>
<evidence type="ECO:0000256" key="1">
    <source>
        <dbReference type="ARBA" id="ARBA00022679"/>
    </source>
</evidence>
<dbReference type="PANTHER" id="PTHR43877">
    <property type="entry name" value="AMINOALKYLPHOSPHONATE N-ACETYLTRANSFERASE-RELATED-RELATED"/>
    <property type="match status" value="1"/>
</dbReference>
<feature type="domain" description="N-acetyltransferase" evidence="3">
    <location>
        <begin position="1"/>
        <end position="147"/>
    </location>
</feature>
<dbReference type="Pfam" id="PF00583">
    <property type="entry name" value="Acetyltransf_1"/>
    <property type="match status" value="1"/>
</dbReference>
<dbReference type="Proteomes" id="UP000176631">
    <property type="component" value="Unassembled WGS sequence"/>
</dbReference>
<dbReference type="InterPro" id="IPR050832">
    <property type="entry name" value="Bact_Acetyltransf"/>
</dbReference>
<evidence type="ECO:0000313" key="4">
    <source>
        <dbReference type="EMBL" id="OGY23194.1"/>
    </source>
</evidence>
<keyword evidence="2" id="KW-0012">Acyltransferase</keyword>
<dbReference type="Gene3D" id="3.40.630.30">
    <property type="match status" value="1"/>
</dbReference>
<dbReference type="STRING" id="1802593.A2172_02335"/>
<dbReference type="PROSITE" id="PS51186">
    <property type="entry name" value="GNAT"/>
    <property type="match status" value="1"/>
</dbReference>
<comment type="caution">
    <text evidence="4">The sequence shown here is derived from an EMBL/GenBank/DDBJ whole genome shotgun (WGS) entry which is preliminary data.</text>
</comment>
<accession>A0A1G1W6H3</accession>
<reference evidence="4 5" key="1">
    <citation type="journal article" date="2016" name="Nat. Commun.">
        <title>Thousands of microbial genomes shed light on interconnected biogeochemical processes in an aquifer system.</title>
        <authorList>
            <person name="Anantharaman K."/>
            <person name="Brown C.T."/>
            <person name="Hug L.A."/>
            <person name="Sharon I."/>
            <person name="Castelle C.J."/>
            <person name="Probst A.J."/>
            <person name="Thomas B.C."/>
            <person name="Singh A."/>
            <person name="Wilkins M.J."/>
            <person name="Karaoz U."/>
            <person name="Brodie E.L."/>
            <person name="Williams K.H."/>
            <person name="Hubbard S.S."/>
            <person name="Banfield J.F."/>
        </authorList>
    </citation>
    <scope>NUCLEOTIDE SEQUENCE [LARGE SCALE GENOMIC DNA]</scope>
</reference>
<dbReference type="InterPro" id="IPR000182">
    <property type="entry name" value="GNAT_dom"/>
</dbReference>
<dbReference type="SUPFAM" id="SSF55729">
    <property type="entry name" value="Acyl-CoA N-acyltransferases (Nat)"/>
    <property type="match status" value="1"/>
</dbReference>
<keyword evidence="1" id="KW-0808">Transferase</keyword>
<dbReference type="AlphaFoldDB" id="A0A1G1W6H3"/>
<proteinExistence type="predicted"/>
<sequence length="147" mass="16877">MEIKVLSPELITDSLLEKINNLRCQLDPDLTPINKEELKKLSEQPHVRLFLAFRDKALVGMLTSGFFHFPSRKKMFIEDVVVDEPFRRQGIGRELSKVAIALVEELAVETIDLTSTPDRLAAHSLYESLGFEKRDTHVYRLKAGRKK</sequence>
<organism evidence="4 5">
    <name type="scientific">Candidatus Woykebacteria bacterium RBG_13_40_15</name>
    <dbReference type="NCBI Taxonomy" id="1802593"/>
    <lineage>
        <taxon>Bacteria</taxon>
        <taxon>Candidatus Woykeibacteriota</taxon>
    </lineage>
</organism>
<evidence type="ECO:0000256" key="2">
    <source>
        <dbReference type="ARBA" id="ARBA00023315"/>
    </source>
</evidence>
<dbReference type="CDD" id="cd04301">
    <property type="entry name" value="NAT_SF"/>
    <property type="match status" value="1"/>
</dbReference>
<evidence type="ECO:0000259" key="3">
    <source>
        <dbReference type="PROSITE" id="PS51186"/>
    </source>
</evidence>
<dbReference type="GO" id="GO:0016747">
    <property type="term" value="F:acyltransferase activity, transferring groups other than amino-acyl groups"/>
    <property type="evidence" value="ECO:0007669"/>
    <property type="project" value="InterPro"/>
</dbReference>
<dbReference type="InterPro" id="IPR016181">
    <property type="entry name" value="Acyl_CoA_acyltransferase"/>
</dbReference>
<name>A0A1G1W6H3_9BACT</name>
<evidence type="ECO:0000313" key="5">
    <source>
        <dbReference type="Proteomes" id="UP000176631"/>
    </source>
</evidence>
<dbReference type="EMBL" id="MHCP01000028">
    <property type="protein sequence ID" value="OGY23194.1"/>
    <property type="molecule type" value="Genomic_DNA"/>
</dbReference>